<protein>
    <recommendedName>
        <fullName evidence="4">ABC transporter permease</fullName>
    </recommendedName>
</protein>
<keyword evidence="1" id="KW-0812">Transmembrane</keyword>
<gene>
    <name evidence="2" type="ORF">JS756_06035</name>
</gene>
<keyword evidence="1" id="KW-0472">Membrane</keyword>
<dbReference type="Proteomes" id="UP000788262">
    <property type="component" value="Unassembled WGS sequence"/>
</dbReference>
<keyword evidence="3" id="KW-1185">Reference proteome</keyword>
<evidence type="ECO:0000256" key="1">
    <source>
        <dbReference type="SAM" id="Phobius"/>
    </source>
</evidence>
<evidence type="ECO:0000313" key="2">
    <source>
        <dbReference type="EMBL" id="MBN0043671.1"/>
    </source>
</evidence>
<sequence>MTDVRDAPTVGLPALAGVLIAAVGAAAVPARRAARLTVSEVLHNE</sequence>
<feature type="transmembrane region" description="Helical" evidence="1">
    <location>
        <begin position="12"/>
        <end position="30"/>
    </location>
</feature>
<dbReference type="RefSeq" id="WP_205381893.1">
    <property type="nucleotide sequence ID" value="NZ_JAFFZS010000003.1"/>
</dbReference>
<comment type="caution">
    <text evidence="2">The sequence shown here is derived from an EMBL/GenBank/DDBJ whole genome shotgun (WGS) entry which is preliminary data.</text>
</comment>
<dbReference type="EMBL" id="JAFFZS010000003">
    <property type="protein sequence ID" value="MBN0043671.1"/>
    <property type="molecule type" value="Genomic_DNA"/>
</dbReference>
<name>A0ABS2VKV0_STRAS</name>
<accession>A0ABS2VKV0</accession>
<reference evidence="2 3" key="1">
    <citation type="submission" date="2021-02" db="EMBL/GenBank/DDBJ databases">
        <title>Whole genome sequencing of Streptomyces actuosus VRA1.</title>
        <authorList>
            <person name="Sen G."/>
            <person name="Sen A."/>
        </authorList>
    </citation>
    <scope>NUCLEOTIDE SEQUENCE [LARGE SCALE GENOMIC DNA]</scope>
    <source>
        <strain evidence="2 3">VRA1</strain>
    </source>
</reference>
<evidence type="ECO:0008006" key="4">
    <source>
        <dbReference type="Google" id="ProtNLM"/>
    </source>
</evidence>
<proteinExistence type="predicted"/>
<organism evidence="2 3">
    <name type="scientific">Streptomyces actuosus</name>
    <dbReference type="NCBI Taxonomy" id="1885"/>
    <lineage>
        <taxon>Bacteria</taxon>
        <taxon>Bacillati</taxon>
        <taxon>Actinomycetota</taxon>
        <taxon>Actinomycetes</taxon>
        <taxon>Kitasatosporales</taxon>
        <taxon>Streptomycetaceae</taxon>
        <taxon>Streptomyces</taxon>
    </lineage>
</organism>
<keyword evidence="1" id="KW-1133">Transmembrane helix</keyword>
<evidence type="ECO:0000313" key="3">
    <source>
        <dbReference type="Proteomes" id="UP000788262"/>
    </source>
</evidence>